<dbReference type="RefSeq" id="XP_029760207.1">
    <property type="nucleotide sequence ID" value="XM_029905595.1"/>
</dbReference>
<evidence type="ECO:0000256" key="5">
    <source>
        <dbReference type="ARBA" id="ARBA00023065"/>
    </source>
</evidence>
<evidence type="ECO:0000256" key="1">
    <source>
        <dbReference type="ARBA" id="ARBA00004141"/>
    </source>
</evidence>
<dbReference type="STRING" id="1043002.A0A074XET4"/>
<feature type="region of interest" description="Disordered" evidence="9">
    <location>
        <begin position="603"/>
        <end position="627"/>
    </location>
</feature>
<accession>A0A074XET4</accession>
<evidence type="ECO:0000256" key="7">
    <source>
        <dbReference type="ARBA" id="ARBA00023303"/>
    </source>
</evidence>
<protein>
    <submittedName>
        <fullName evidence="12">Voltage-gated potassium channel</fullName>
    </submittedName>
</protein>
<dbReference type="InterPro" id="IPR013099">
    <property type="entry name" value="K_chnl_dom"/>
</dbReference>
<evidence type="ECO:0000259" key="11">
    <source>
        <dbReference type="Pfam" id="PF07885"/>
    </source>
</evidence>
<feature type="transmembrane region" description="Helical" evidence="10">
    <location>
        <begin position="325"/>
        <end position="345"/>
    </location>
</feature>
<dbReference type="HOGENOM" id="CLU_013394_1_0_1"/>
<keyword evidence="2 8" id="KW-0813">Transport</keyword>
<feature type="transmembrane region" description="Helical" evidence="10">
    <location>
        <begin position="80"/>
        <end position="107"/>
    </location>
</feature>
<feature type="transmembrane region" description="Helical" evidence="10">
    <location>
        <begin position="467"/>
        <end position="491"/>
    </location>
</feature>
<feature type="domain" description="Potassium channel" evidence="11">
    <location>
        <begin position="479"/>
        <end position="553"/>
    </location>
</feature>
<dbReference type="EMBL" id="KL584983">
    <property type="protein sequence ID" value="KEQ84020.1"/>
    <property type="molecule type" value="Genomic_DNA"/>
</dbReference>
<dbReference type="InterPro" id="IPR003280">
    <property type="entry name" value="2pore_dom_K_chnl"/>
</dbReference>
<evidence type="ECO:0000256" key="2">
    <source>
        <dbReference type="ARBA" id="ARBA00022448"/>
    </source>
</evidence>
<keyword evidence="7 8" id="KW-0407">Ion channel</keyword>
<feature type="transmembrane region" description="Helical" evidence="10">
    <location>
        <begin position="215"/>
        <end position="238"/>
    </location>
</feature>
<dbReference type="SUPFAM" id="SSF81324">
    <property type="entry name" value="Voltage-gated potassium channels"/>
    <property type="match status" value="2"/>
</dbReference>
<keyword evidence="5 8" id="KW-0406">Ion transport</keyword>
<feature type="compositionally biased region" description="Polar residues" evidence="9">
    <location>
        <begin position="1"/>
        <end position="23"/>
    </location>
</feature>
<keyword evidence="13" id="KW-1185">Reference proteome</keyword>
<dbReference type="Pfam" id="PF07885">
    <property type="entry name" value="Ion_trans_2"/>
    <property type="match status" value="2"/>
</dbReference>
<dbReference type="PRINTS" id="PR01333">
    <property type="entry name" value="2POREKCHANEL"/>
</dbReference>
<dbReference type="GO" id="GO:0005886">
    <property type="term" value="C:plasma membrane"/>
    <property type="evidence" value="ECO:0007669"/>
    <property type="project" value="TreeGrafter"/>
</dbReference>
<dbReference type="FunFam" id="1.10.287.70:FF:000182">
    <property type="entry name" value="Outward-rectifier potassium channel TOK1"/>
    <property type="match status" value="1"/>
</dbReference>
<dbReference type="Gene3D" id="1.10.287.70">
    <property type="match status" value="2"/>
</dbReference>
<comment type="subcellular location">
    <subcellularLocation>
        <location evidence="1">Membrane</location>
        <topology evidence="1">Multi-pass membrane protein</topology>
    </subcellularLocation>
</comment>
<feature type="transmembrane region" description="Helical" evidence="10">
    <location>
        <begin position="147"/>
        <end position="168"/>
    </location>
</feature>
<dbReference type="GeneID" id="40747901"/>
<dbReference type="PANTHER" id="PTHR11003">
    <property type="entry name" value="POTASSIUM CHANNEL, SUBFAMILY K"/>
    <property type="match status" value="1"/>
</dbReference>
<name>A0A074XET4_AURPU</name>
<organism evidence="12 13">
    <name type="scientific">Aureobasidium pullulans EXF-150</name>
    <dbReference type="NCBI Taxonomy" id="1043002"/>
    <lineage>
        <taxon>Eukaryota</taxon>
        <taxon>Fungi</taxon>
        <taxon>Dikarya</taxon>
        <taxon>Ascomycota</taxon>
        <taxon>Pezizomycotina</taxon>
        <taxon>Dothideomycetes</taxon>
        <taxon>Dothideomycetidae</taxon>
        <taxon>Dothideales</taxon>
        <taxon>Saccotheciaceae</taxon>
        <taxon>Aureobasidium</taxon>
    </lineage>
</organism>
<evidence type="ECO:0000256" key="6">
    <source>
        <dbReference type="ARBA" id="ARBA00023136"/>
    </source>
</evidence>
<feature type="transmembrane region" description="Helical" evidence="10">
    <location>
        <begin position="498"/>
        <end position="517"/>
    </location>
</feature>
<dbReference type="GO" id="GO:0022841">
    <property type="term" value="F:potassium ion leak channel activity"/>
    <property type="evidence" value="ECO:0007669"/>
    <property type="project" value="TreeGrafter"/>
</dbReference>
<evidence type="ECO:0000256" key="8">
    <source>
        <dbReference type="RuleBase" id="RU003857"/>
    </source>
</evidence>
<evidence type="ECO:0000313" key="12">
    <source>
        <dbReference type="EMBL" id="KEQ84020.1"/>
    </source>
</evidence>
<reference evidence="12 13" key="1">
    <citation type="journal article" date="2014" name="BMC Genomics">
        <title>Genome sequencing of four Aureobasidium pullulans varieties: biotechnological potential, stress tolerance, and description of new species.</title>
        <authorList>
            <person name="Gostin Ar C."/>
            <person name="Ohm R.A."/>
            <person name="Kogej T."/>
            <person name="Sonjak S."/>
            <person name="Turk M."/>
            <person name="Zajc J."/>
            <person name="Zalar P."/>
            <person name="Grube M."/>
            <person name="Sun H."/>
            <person name="Han J."/>
            <person name="Sharma A."/>
            <person name="Chiniquy J."/>
            <person name="Ngan C.Y."/>
            <person name="Lipzen A."/>
            <person name="Barry K."/>
            <person name="Grigoriev I.V."/>
            <person name="Gunde-Cimerman N."/>
        </authorList>
    </citation>
    <scope>NUCLEOTIDE SEQUENCE [LARGE SCALE GENOMIC DNA]</scope>
    <source>
        <strain evidence="12 13">EXF-150</strain>
    </source>
</reference>
<sequence length="760" mass="85948">MNEQQRGSSAFERSSDCTGISKNQHVESERRPSWRGRGSESPALRRQSSSRTRSFVRAPEHKQWWKFTLRPWDDDQEQDWWFAGTAIPLLAATIGPLANVLSIAALVTPWRMCLLDGVDAASCPWDGVSELLLDLDGHTFSDPHWCYALNIFSLALGFTGNIFLLFNFTNRIRYIVALPFTIILWYAATGILIGIEVSMNQYVPPQEPQQSYTQGFWYAVIAAVLYLICSMLLMVNMLGYFLGHYPQRFNLTNSQRTLILQTMLFFVWLAGGAGVFSLVESKYGEDLFNWSYVNALYFCQVTVLTIGFGDLYASSNIGRGLIMPYAVGGIIMLGLIVTSLTTFAAELGEDNIVQKHIERSRTRTIGRSYTSSIELRDREQLGLGLHPTISRPFDPVNRSIAFAEHTSQSKDDEPSQGAFSVLKRTATIPLTALRPARKPRLLLLREEKDRFNAMRKIQSATLKWKKWSGLCVSVAAFAILWCIGALIFWIAERRVQGITYFQSLYLCWVSLLTVGYGDLAPKSNAGRPFFVVWSLIAVPTMTLLVADMSTTIVNSFNQGAFRLADFTILPKAGIWRTLIPQLAPWIQAHKERKAARHRLQRGFETGGAEEEPTIDNLAKEQGSKAPSDGELARRLAHAIQRTAKDLQDNPPRRYTYEEWVQFTQLIRFTAAGEREEGGNRYEADQDGLIEWDWIGEHSPLMAQQSEAAFVLDRLCESMARYVRKMEGIYGGDRGNKDRDDDIVRMQSLDIQELDEQIAEA</sequence>
<dbReference type="Proteomes" id="UP000030706">
    <property type="component" value="Unassembled WGS sequence"/>
</dbReference>
<dbReference type="GO" id="GO:0030322">
    <property type="term" value="P:stabilization of membrane potential"/>
    <property type="evidence" value="ECO:0007669"/>
    <property type="project" value="TreeGrafter"/>
</dbReference>
<evidence type="ECO:0000256" key="4">
    <source>
        <dbReference type="ARBA" id="ARBA00022989"/>
    </source>
</evidence>
<evidence type="ECO:0000256" key="9">
    <source>
        <dbReference type="SAM" id="MobiDB-lite"/>
    </source>
</evidence>
<evidence type="ECO:0000313" key="13">
    <source>
        <dbReference type="Proteomes" id="UP000030706"/>
    </source>
</evidence>
<evidence type="ECO:0000256" key="10">
    <source>
        <dbReference type="SAM" id="Phobius"/>
    </source>
</evidence>
<dbReference type="OrthoDB" id="297496at2759"/>
<proteinExistence type="inferred from homology"/>
<dbReference type="PANTHER" id="PTHR11003:SF342">
    <property type="entry name" value="OUTWARD-RECTIFIER POTASSIUM CHANNEL TOK1"/>
    <property type="match status" value="1"/>
</dbReference>
<keyword evidence="4 10" id="KW-1133">Transmembrane helix</keyword>
<feature type="transmembrane region" description="Helical" evidence="10">
    <location>
        <begin position="258"/>
        <end position="279"/>
    </location>
</feature>
<feature type="transmembrane region" description="Helical" evidence="10">
    <location>
        <begin position="175"/>
        <end position="195"/>
    </location>
</feature>
<dbReference type="GO" id="GO:0015271">
    <property type="term" value="F:outward rectifier potassium channel activity"/>
    <property type="evidence" value="ECO:0007669"/>
    <property type="project" value="TreeGrafter"/>
</dbReference>
<gene>
    <name evidence="12" type="ORF">M438DRAFT_346102</name>
</gene>
<dbReference type="AlphaFoldDB" id="A0A074XET4"/>
<evidence type="ECO:0000256" key="3">
    <source>
        <dbReference type="ARBA" id="ARBA00022692"/>
    </source>
</evidence>
<keyword evidence="3 8" id="KW-0812">Transmembrane</keyword>
<feature type="region of interest" description="Disordered" evidence="9">
    <location>
        <begin position="1"/>
        <end position="55"/>
    </location>
</feature>
<feature type="transmembrane region" description="Helical" evidence="10">
    <location>
        <begin position="529"/>
        <end position="546"/>
    </location>
</feature>
<keyword evidence="6 10" id="KW-0472">Membrane</keyword>
<comment type="similarity">
    <text evidence="8">Belongs to the two pore domain potassium channel (TC 1.A.1.8) family.</text>
</comment>
<feature type="domain" description="Potassium channel" evidence="11">
    <location>
        <begin position="264"/>
        <end position="344"/>
    </location>
</feature>